<name>A0A9J6GUK1_HAELO</name>
<proteinExistence type="predicted"/>
<evidence type="ECO:0000313" key="2">
    <source>
        <dbReference type="Proteomes" id="UP000821853"/>
    </source>
</evidence>
<organism evidence="1 2">
    <name type="scientific">Haemaphysalis longicornis</name>
    <name type="common">Bush tick</name>
    <dbReference type="NCBI Taxonomy" id="44386"/>
    <lineage>
        <taxon>Eukaryota</taxon>
        <taxon>Metazoa</taxon>
        <taxon>Ecdysozoa</taxon>
        <taxon>Arthropoda</taxon>
        <taxon>Chelicerata</taxon>
        <taxon>Arachnida</taxon>
        <taxon>Acari</taxon>
        <taxon>Parasitiformes</taxon>
        <taxon>Ixodida</taxon>
        <taxon>Ixodoidea</taxon>
        <taxon>Ixodidae</taxon>
        <taxon>Haemaphysalinae</taxon>
        <taxon>Haemaphysalis</taxon>
    </lineage>
</organism>
<sequence length="269" mass="30123">MTGAEAARTHFVGRLGQLEPFDESGTDWAPYEERLTSFLIVNRVPDSDKVHAFLSIIGSKTYGLLKSLTAPELPSTKSFEALKKVLSDHLSPKPSVIGERAKFHRRCQREGESISNFVAELRKLSQTCEFGSALYESLRDRFVCGLLREDIQRVLFTEDSKLTFQKTVERALAMEAAKKSAAEARGSDATVGDVHKVQAESLKADKIKGIQFKWSFRNFAVKNEVVLRQQKIFSENLPLVVAEISTYVCASINVLNIQQEKVTATKLYC</sequence>
<dbReference type="OMA" id="YVCASIN"/>
<comment type="caution">
    <text evidence="1">The sequence shown here is derived from an EMBL/GenBank/DDBJ whole genome shotgun (WGS) entry which is preliminary data.</text>
</comment>
<dbReference type="AlphaFoldDB" id="A0A9J6GUK1"/>
<protein>
    <recommendedName>
        <fullName evidence="3">Tick transposon</fullName>
    </recommendedName>
</protein>
<dbReference type="PANTHER" id="PTHR33198">
    <property type="entry name" value="ANK_REP_REGION DOMAIN-CONTAINING PROTEIN-RELATED"/>
    <property type="match status" value="1"/>
</dbReference>
<dbReference type="OrthoDB" id="6501848at2759"/>
<evidence type="ECO:0000313" key="1">
    <source>
        <dbReference type="EMBL" id="KAH9379181.1"/>
    </source>
</evidence>
<reference evidence="1 2" key="1">
    <citation type="journal article" date="2020" name="Cell">
        <title>Large-Scale Comparative Analyses of Tick Genomes Elucidate Their Genetic Diversity and Vector Capacities.</title>
        <authorList>
            <consortium name="Tick Genome and Microbiome Consortium (TIGMIC)"/>
            <person name="Jia N."/>
            <person name="Wang J."/>
            <person name="Shi W."/>
            <person name="Du L."/>
            <person name="Sun Y."/>
            <person name="Zhan W."/>
            <person name="Jiang J.F."/>
            <person name="Wang Q."/>
            <person name="Zhang B."/>
            <person name="Ji P."/>
            <person name="Bell-Sakyi L."/>
            <person name="Cui X.M."/>
            <person name="Yuan T.T."/>
            <person name="Jiang B.G."/>
            <person name="Yang W.F."/>
            <person name="Lam T.T."/>
            <person name="Chang Q.C."/>
            <person name="Ding S.J."/>
            <person name="Wang X.J."/>
            <person name="Zhu J.G."/>
            <person name="Ruan X.D."/>
            <person name="Zhao L."/>
            <person name="Wei J.T."/>
            <person name="Ye R.Z."/>
            <person name="Que T.C."/>
            <person name="Du C.H."/>
            <person name="Zhou Y.H."/>
            <person name="Cheng J.X."/>
            <person name="Dai P.F."/>
            <person name="Guo W.B."/>
            <person name="Han X.H."/>
            <person name="Huang E.J."/>
            <person name="Li L.F."/>
            <person name="Wei W."/>
            <person name="Gao Y.C."/>
            <person name="Liu J.Z."/>
            <person name="Shao H.Z."/>
            <person name="Wang X."/>
            <person name="Wang C.C."/>
            <person name="Yang T.C."/>
            <person name="Huo Q.B."/>
            <person name="Li W."/>
            <person name="Chen H.Y."/>
            <person name="Chen S.E."/>
            <person name="Zhou L.G."/>
            <person name="Ni X.B."/>
            <person name="Tian J.H."/>
            <person name="Sheng Y."/>
            <person name="Liu T."/>
            <person name="Pan Y.S."/>
            <person name="Xia L.Y."/>
            <person name="Li J."/>
            <person name="Zhao F."/>
            <person name="Cao W.C."/>
        </authorList>
    </citation>
    <scope>NUCLEOTIDE SEQUENCE [LARGE SCALE GENOMIC DNA]</scope>
    <source>
        <strain evidence="1">HaeL-2018</strain>
    </source>
</reference>
<accession>A0A9J6GUK1</accession>
<evidence type="ECO:0008006" key="3">
    <source>
        <dbReference type="Google" id="ProtNLM"/>
    </source>
</evidence>
<keyword evidence="2" id="KW-1185">Reference proteome</keyword>
<gene>
    <name evidence="1" type="ORF">HPB48_015370</name>
</gene>
<dbReference type="PANTHER" id="PTHR33198:SF19">
    <property type="entry name" value="CCHC-TYPE DOMAIN-CONTAINING PROTEIN"/>
    <property type="match status" value="1"/>
</dbReference>
<dbReference type="Proteomes" id="UP000821853">
    <property type="component" value="Unassembled WGS sequence"/>
</dbReference>
<dbReference type="VEuPathDB" id="VectorBase:HLOH_058954"/>
<dbReference type="EMBL" id="JABSTR010000009">
    <property type="protein sequence ID" value="KAH9379181.1"/>
    <property type="molecule type" value="Genomic_DNA"/>
</dbReference>